<dbReference type="CDD" id="cd00207">
    <property type="entry name" value="fer2"/>
    <property type="match status" value="1"/>
</dbReference>
<dbReference type="PROSITE" id="PS51379">
    <property type="entry name" value="4FE4S_FER_2"/>
    <property type="match status" value="2"/>
</dbReference>
<evidence type="ECO:0000256" key="2">
    <source>
        <dbReference type="ARBA" id="ARBA00013529"/>
    </source>
</evidence>
<dbReference type="InterPro" id="IPR001041">
    <property type="entry name" value="2Fe-2S_ferredoxin-type"/>
</dbReference>
<evidence type="ECO:0000256" key="4">
    <source>
        <dbReference type="ARBA" id="ARBA00022723"/>
    </source>
</evidence>
<evidence type="ECO:0000259" key="8">
    <source>
        <dbReference type="PROSITE" id="PS51379"/>
    </source>
</evidence>
<dbReference type="SUPFAM" id="SSF54862">
    <property type="entry name" value="4Fe-4S ferredoxins"/>
    <property type="match status" value="1"/>
</dbReference>
<dbReference type="InterPro" id="IPR036010">
    <property type="entry name" value="2Fe-2S_ferredoxin-like_sf"/>
</dbReference>
<dbReference type="AlphaFoldDB" id="A0A6I3SHR9"/>
<dbReference type="InterPro" id="IPR017900">
    <property type="entry name" value="4Fe4S_Fe_S_CS"/>
</dbReference>
<dbReference type="OrthoDB" id="9803192at2"/>
<keyword evidence="3" id="KW-0004">4Fe-4S</keyword>
<name>A0A6I3SHR9_HELMO</name>
<protein>
    <recommendedName>
        <fullName evidence="2">Ferredoxin</fullName>
    </recommendedName>
</protein>
<gene>
    <name evidence="9" type="ORF">GJ688_05380</name>
</gene>
<keyword evidence="10" id="KW-1185">Reference proteome</keyword>
<dbReference type="PROSITE" id="PS51085">
    <property type="entry name" value="2FE2S_FER_2"/>
    <property type="match status" value="1"/>
</dbReference>
<evidence type="ECO:0000313" key="9">
    <source>
        <dbReference type="EMBL" id="MTV48414.1"/>
    </source>
</evidence>
<keyword evidence="4" id="KW-0479">Metal-binding</keyword>
<accession>A0A6I3SHR9</accession>
<dbReference type="Gene3D" id="3.10.20.740">
    <property type="match status" value="1"/>
</dbReference>
<dbReference type="GO" id="GO:0051539">
    <property type="term" value="F:4 iron, 4 sulfur cluster binding"/>
    <property type="evidence" value="ECO:0007669"/>
    <property type="project" value="UniProtKB-KW"/>
</dbReference>
<organism evidence="9 10">
    <name type="scientific">Heliobacterium mobile</name>
    <name type="common">Heliobacillus mobilis</name>
    <dbReference type="NCBI Taxonomy" id="28064"/>
    <lineage>
        <taxon>Bacteria</taxon>
        <taxon>Bacillati</taxon>
        <taxon>Bacillota</taxon>
        <taxon>Clostridia</taxon>
        <taxon>Eubacteriales</taxon>
        <taxon>Heliobacteriaceae</taxon>
        <taxon>Heliobacterium</taxon>
    </lineage>
</organism>
<keyword evidence="5" id="KW-0408">Iron</keyword>
<reference evidence="9 10" key="1">
    <citation type="submission" date="2019-11" db="EMBL/GenBank/DDBJ databases">
        <title>Whole-genome sequence of a the green, strictly anaerobic photosynthetic bacterium Heliobacillus mobilis DSM 6151.</title>
        <authorList>
            <person name="Kyndt J.A."/>
            <person name="Meyer T.E."/>
        </authorList>
    </citation>
    <scope>NUCLEOTIDE SEQUENCE [LARGE SCALE GENOMIC DNA]</scope>
    <source>
        <strain evidence="9 10">DSM 6151</strain>
    </source>
</reference>
<feature type="domain" description="4Fe-4S ferredoxin-type" evidence="8">
    <location>
        <begin position="114"/>
        <end position="147"/>
    </location>
</feature>
<keyword evidence="6" id="KW-0411">Iron-sulfur</keyword>
<dbReference type="PANTHER" id="PTHR24960:SF84">
    <property type="entry name" value="HYDROGENASE SUBUNIT"/>
    <property type="match status" value="1"/>
</dbReference>
<dbReference type="SUPFAM" id="SSF54292">
    <property type="entry name" value="2Fe-2S ferredoxin-like"/>
    <property type="match status" value="1"/>
</dbReference>
<dbReference type="PANTHER" id="PTHR24960">
    <property type="entry name" value="PHOTOSYSTEM I IRON-SULFUR CENTER-RELATED"/>
    <property type="match status" value="1"/>
</dbReference>
<feature type="domain" description="2Fe-2S ferredoxin-type" evidence="7">
    <location>
        <begin position="1"/>
        <end position="79"/>
    </location>
</feature>
<evidence type="ECO:0000313" key="10">
    <source>
        <dbReference type="Proteomes" id="UP000430670"/>
    </source>
</evidence>
<comment type="caution">
    <text evidence="9">The sequence shown here is derived from an EMBL/GenBank/DDBJ whole genome shotgun (WGS) entry which is preliminary data.</text>
</comment>
<dbReference type="Pfam" id="PF13510">
    <property type="entry name" value="Fer2_4"/>
    <property type="match status" value="1"/>
</dbReference>
<sequence>MKIVIDGKVCEAERGEYLLTVARREGIHIPTLCHNDALPGLASCRLCIVEVVEKGWHKVVTSCVYPVSAEIEVFTASEKILRMRKTLIMLLAARAPENETIGKLMQEYGLEKPDRFKKENSSDCILCGLCASACEKIGAGAISTVHRGVTKKIATPFDDPAADCIGCAACASICPTGAIKVQDKSGTRQIWNKTFELLICPDCGKPVVTREQAEYLRKQMQGNPIEYSGDGTVRCERCKKASAADRFRTAFS</sequence>
<dbReference type="RefSeq" id="WP_155475518.1">
    <property type="nucleotide sequence ID" value="NZ_WNKU01000004.1"/>
</dbReference>
<evidence type="ECO:0000256" key="1">
    <source>
        <dbReference type="ARBA" id="ARBA00003532"/>
    </source>
</evidence>
<dbReference type="InterPro" id="IPR017896">
    <property type="entry name" value="4Fe4S_Fe-S-bd"/>
</dbReference>
<dbReference type="EMBL" id="WNKU01000004">
    <property type="protein sequence ID" value="MTV48414.1"/>
    <property type="molecule type" value="Genomic_DNA"/>
</dbReference>
<dbReference type="GO" id="GO:0046872">
    <property type="term" value="F:metal ion binding"/>
    <property type="evidence" value="ECO:0007669"/>
    <property type="project" value="UniProtKB-KW"/>
</dbReference>
<dbReference type="Gene3D" id="3.30.70.20">
    <property type="match status" value="1"/>
</dbReference>
<dbReference type="Pfam" id="PF14697">
    <property type="entry name" value="Fer4_21"/>
    <property type="match status" value="1"/>
</dbReference>
<dbReference type="InterPro" id="IPR050157">
    <property type="entry name" value="PSI_iron-sulfur_center"/>
</dbReference>
<evidence type="ECO:0000259" key="7">
    <source>
        <dbReference type="PROSITE" id="PS51085"/>
    </source>
</evidence>
<evidence type="ECO:0000256" key="5">
    <source>
        <dbReference type="ARBA" id="ARBA00023004"/>
    </source>
</evidence>
<dbReference type="PROSITE" id="PS00198">
    <property type="entry name" value="4FE4S_FER_1"/>
    <property type="match status" value="1"/>
</dbReference>
<proteinExistence type="predicted"/>
<feature type="domain" description="4Fe-4S ferredoxin-type" evidence="8">
    <location>
        <begin position="154"/>
        <end position="184"/>
    </location>
</feature>
<evidence type="ECO:0000256" key="3">
    <source>
        <dbReference type="ARBA" id="ARBA00022485"/>
    </source>
</evidence>
<evidence type="ECO:0000256" key="6">
    <source>
        <dbReference type="ARBA" id="ARBA00023014"/>
    </source>
</evidence>
<dbReference type="Proteomes" id="UP000430670">
    <property type="component" value="Unassembled WGS sequence"/>
</dbReference>
<comment type="function">
    <text evidence="1">Ferredoxins are iron-sulfur proteins that transfer electrons in a wide variety of metabolic reactions.</text>
</comment>